<evidence type="ECO:0000313" key="2">
    <source>
        <dbReference type="Proteomes" id="UP000639010"/>
    </source>
</evidence>
<proteinExistence type="predicted"/>
<comment type="caution">
    <text evidence="1">The sequence shown here is derived from an EMBL/GenBank/DDBJ whole genome shotgun (WGS) entry which is preliminary data.</text>
</comment>
<sequence length="74" mass="8566">MNGSDRDVALAMLFSDHYLDTKNLKALGRDIAAGVDVEVEGAALDTMTQHVTKHFNKFRKRAEPSRKWWQFWKD</sequence>
<organism evidence="1 2">
    <name type="scientific">Desulfomicrobium macestii</name>
    <dbReference type="NCBI Taxonomy" id="90731"/>
    <lineage>
        <taxon>Bacteria</taxon>
        <taxon>Pseudomonadati</taxon>
        <taxon>Thermodesulfobacteriota</taxon>
        <taxon>Desulfovibrionia</taxon>
        <taxon>Desulfovibrionales</taxon>
        <taxon>Desulfomicrobiaceae</taxon>
        <taxon>Desulfomicrobium</taxon>
    </lineage>
</organism>
<evidence type="ECO:0000313" key="1">
    <source>
        <dbReference type="EMBL" id="MBE1426623.1"/>
    </source>
</evidence>
<accession>A0ABR9H7C1</accession>
<dbReference type="RefSeq" id="WP_192624550.1">
    <property type="nucleotide sequence ID" value="NZ_JADBGG010000030.1"/>
</dbReference>
<keyword evidence="2" id="KW-1185">Reference proteome</keyword>
<name>A0ABR9H7C1_9BACT</name>
<dbReference type="EMBL" id="JADBGG010000030">
    <property type="protein sequence ID" value="MBE1426623.1"/>
    <property type="molecule type" value="Genomic_DNA"/>
</dbReference>
<reference evidence="1 2" key="1">
    <citation type="submission" date="2020-10" db="EMBL/GenBank/DDBJ databases">
        <title>Genomic Encyclopedia of Type Strains, Phase IV (KMG-IV): sequencing the most valuable type-strain genomes for metagenomic binning, comparative biology and taxonomic classification.</title>
        <authorList>
            <person name="Goeker M."/>
        </authorList>
    </citation>
    <scope>NUCLEOTIDE SEQUENCE [LARGE SCALE GENOMIC DNA]</scope>
    <source>
        <strain evidence="1 2">DSM 4194</strain>
    </source>
</reference>
<gene>
    <name evidence="1" type="ORF">H4684_003289</name>
</gene>
<dbReference type="Proteomes" id="UP000639010">
    <property type="component" value="Unassembled WGS sequence"/>
</dbReference>
<protein>
    <submittedName>
        <fullName evidence="1">Uncharacterized protein</fullName>
    </submittedName>
</protein>